<dbReference type="Gene3D" id="1.10.3860.10">
    <property type="entry name" value="Sodium:dicarboxylate symporter"/>
    <property type="match status" value="1"/>
</dbReference>
<sequence length="398" mass="43485">MSFNILCSLSYFLSLFPKGIIVGFLVREKGKLLMSMFRMSILPLVSSSVIAGNCFLSGGLWWGGERGLLTICTIVVCWNLVPENLITACFQQETCPRFRPLPGIELRSLTCKASALTTELQDSTLCLVQEPLRKDFRIVLETSQSMNVLGLMAFCIVLGLIMSKMGKEVRYRTQAILFSLLLSIMFVPCPPRYMPVGLFFLIASKIIEMDDWEIFKQLGLYITTVLGGLWDALIIIIIITTIIFEFHAGPFMWGGHLKVLSTLPVTFKSVEEKIGVSNTVSRVFLPLATTINLNGSALYQAVAVIFIARLFSPANSNVLIFSSSPNLTATVSSRAGSGVPSTGAVAMMTTLAAVGDRFRTMVTVLGDGIGAGILQVKILSRIIRPFKVGLLQCVIPGC</sequence>
<evidence type="ECO:0000256" key="4">
    <source>
        <dbReference type="ARBA" id="ARBA00022553"/>
    </source>
</evidence>
<dbReference type="Pfam" id="PF00375">
    <property type="entry name" value="SDF"/>
    <property type="match status" value="1"/>
</dbReference>
<dbReference type="InterPro" id="IPR036458">
    <property type="entry name" value="Na:dicarbo_symporter_sf"/>
</dbReference>
<evidence type="ECO:0000256" key="6">
    <source>
        <dbReference type="ARBA" id="ARBA00022723"/>
    </source>
</evidence>
<dbReference type="PANTHER" id="PTHR11958">
    <property type="entry name" value="SODIUM/DICARBOXYLATE SYMPORTER-RELATED"/>
    <property type="match status" value="1"/>
</dbReference>
<evidence type="ECO:0000313" key="12">
    <source>
        <dbReference type="Ensembl" id="ENSCMIP00000047219.1"/>
    </source>
</evidence>
<feature type="transmembrane region" description="Helical" evidence="11">
    <location>
        <begin position="175"/>
        <end position="194"/>
    </location>
</feature>
<reference evidence="13" key="1">
    <citation type="journal article" date="2006" name="Science">
        <title>Ancient noncoding elements conserved in the human genome.</title>
        <authorList>
            <person name="Venkatesh B."/>
            <person name="Kirkness E.F."/>
            <person name="Loh Y.H."/>
            <person name="Halpern A.L."/>
            <person name="Lee A.P."/>
            <person name="Johnson J."/>
            <person name="Dandona N."/>
            <person name="Viswanathan L.D."/>
            <person name="Tay A."/>
            <person name="Venter J.C."/>
            <person name="Strausberg R.L."/>
            <person name="Brenner S."/>
        </authorList>
    </citation>
    <scope>NUCLEOTIDE SEQUENCE [LARGE SCALE GENOMIC DNA]</scope>
</reference>
<keyword evidence="3" id="KW-1003">Cell membrane</keyword>
<keyword evidence="5 11" id="KW-0812">Transmembrane</keyword>
<keyword evidence="10 11" id="KW-0472">Membrane</keyword>
<evidence type="ECO:0000256" key="5">
    <source>
        <dbReference type="ARBA" id="ARBA00022692"/>
    </source>
</evidence>
<dbReference type="SUPFAM" id="SSF118215">
    <property type="entry name" value="Proton glutamate symport protein"/>
    <property type="match status" value="1"/>
</dbReference>
<feature type="transmembrane region" description="Helical" evidence="11">
    <location>
        <begin position="6"/>
        <end position="27"/>
    </location>
</feature>
<dbReference type="GeneTree" id="ENSGT00940000155397"/>
<evidence type="ECO:0000256" key="1">
    <source>
        <dbReference type="ARBA" id="ARBA00004651"/>
    </source>
</evidence>
<reference evidence="12" key="5">
    <citation type="submission" date="2025-09" db="UniProtKB">
        <authorList>
            <consortium name="Ensembl"/>
        </authorList>
    </citation>
    <scope>IDENTIFICATION</scope>
</reference>
<keyword evidence="8 11" id="KW-1133">Transmembrane helix</keyword>
<keyword evidence="2 11" id="KW-0813">Transport</keyword>
<dbReference type="GO" id="GO:0015501">
    <property type="term" value="F:glutamate:sodium symporter activity"/>
    <property type="evidence" value="ECO:0007669"/>
    <property type="project" value="TreeGrafter"/>
</dbReference>
<comment type="similarity">
    <text evidence="11">Belongs to the dicarboxylate/amino acid:cation symporter (DAACS) (TC 2.A.23) family.</text>
</comment>
<dbReference type="PANTHER" id="PTHR11958:SF109">
    <property type="entry name" value="EXCITATORY AMINO ACID TRANSPORTER 3"/>
    <property type="match status" value="1"/>
</dbReference>
<dbReference type="InterPro" id="IPR001991">
    <property type="entry name" value="Na-dicarboxylate_symporter"/>
</dbReference>
<dbReference type="InterPro" id="IPR050746">
    <property type="entry name" value="DAACS"/>
</dbReference>
<dbReference type="PRINTS" id="PR00173">
    <property type="entry name" value="EDTRNSPORT"/>
</dbReference>
<feature type="transmembrane region" description="Helical" evidence="11">
    <location>
        <begin position="145"/>
        <end position="163"/>
    </location>
</feature>
<dbReference type="GO" id="GO:0005886">
    <property type="term" value="C:plasma membrane"/>
    <property type="evidence" value="ECO:0007669"/>
    <property type="project" value="UniProtKB-SubCell"/>
</dbReference>
<protein>
    <recommendedName>
        <fullName evidence="11">Amino acid transporter</fullName>
    </recommendedName>
</protein>
<evidence type="ECO:0000256" key="7">
    <source>
        <dbReference type="ARBA" id="ARBA00022970"/>
    </source>
</evidence>
<evidence type="ECO:0000256" key="8">
    <source>
        <dbReference type="ARBA" id="ARBA00022989"/>
    </source>
</evidence>
<evidence type="ECO:0000256" key="3">
    <source>
        <dbReference type="ARBA" id="ARBA00022475"/>
    </source>
</evidence>
<keyword evidence="9" id="KW-0915">Sodium</keyword>
<dbReference type="Proteomes" id="UP000314986">
    <property type="component" value="Unassembled WGS sequence"/>
</dbReference>
<evidence type="ECO:0000313" key="13">
    <source>
        <dbReference type="Proteomes" id="UP000314986"/>
    </source>
</evidence>
<feature type="transmembrane region" description="Helical" evidence="11">
    <location>
        <begin position="218"/>
        <end position="244"/>
    </location>
</feature>
<dbReference type="Ensembl" id="ENSCMIT00000047888.1">
    <property type="protein sequence ID" value="ENSCMIP00000047219.1"/>
    <property type="gene ID" value="ENSCMIG00000019364.1"/>
</dbReference>
<keyword evidence="13" id="KW-1185">Reference proteome</keyword>
<feature type="transmembrane region" description="Helical" evidence="11">
    <location>
        <begin position="39"/>
        <end position="62"/>
    </location>
</feature>
<organism evidence="12 13">
    <name type="scientific">Callorhinchus milii</name>
    <name type="common">Ghost shark</name>
    <dbReference type="NCBI Taxonomy" id="7868"/>
    <lineage>
        <taxon>Eukaryota</taxon>
        <taxon>Metazoa</taxon>
        <taxon>Chordata</taxon>
        <taxon>Craniata</taxon>
        <taxon>Vertebrata</taxon>
        <taxon>Chondrichthyes</taxon>
        <taxon>Holocephali</taxon>
        <taxon>Chimaeriformes</taxon>
        <taxon>Callorhinchidae</taxon>
        <taxon>Callorhinchus</taxon>
    </lineage>
</organism>
<keyword evidence="11" id="KW-0769">Symport</keyword>
<reference evidence="13" key="3">
    <citation type="journal article" date="2014" name="Nature">
        <title>Elephant shark genome provides unique insights into gnathostome evolution.</title>
        <authorList>
            <consortium name="International Elephant Shark Genome Sequencing Consortium"/>
            <person name="Venkatesh B."/>
            <person name="Lee A.P."/>
            <person name="Ravi V."/>
            <person name="Maurya A.K."/>
            <person name="Lian M.M."/>
            <person name="Swann J.B."/>
            <person name="Ohta Y."/>
            <person name="Flajnik M.F."/>
            <person name="Sutoh Y."/>
            <person name="Kasahara M."/>
            <person name="Hoon S."/>
            <person name="Gangu V."/>
            <person name="Roy S.W."/>
            <person name="Irimia M."/>
            <person name="Korzh V."/>
            <person name="Kondrychyn I."/>
            <person name="Lim Z.W."/>
            <person name="Tay B.H."/>
            <person name="Tohari S."/>
            <person name="Kong K.W."/>
            <person name="Ho S."/>
            <person name="Lorente-Galdos B."/>
            <person name="Quilez J."/>
            <person name="Marques-Bonet T."/>
            <person name="Raney B.J."/>
            <person name="Ingham P.W."/>
            <person name="Tay A."/>
            <person name="Hillier L.W."/>
            <person name="Minx P."/>
            <person name="Boehm T."/>
            <person name="Wilson R.K."/>
            <person name="Brenner S."/>
            <person name="Warren W.C."/>
        </authorList>
    </citation>
    <scope>NUCLEOTIDE SEQUENCE [LARGE SCALE GENOMIC DNA]</scope>
</reference>
<reference evidence="13" key="2">
    <citation type="journal article" date="2007" name="PLoS Biol.">
        <title>Survey sequencing and comparative analysis of the elephant shark (Callorhinchus milii) genome.</title>
        <authorList>
            <person name="Venkatesh B."/>
            <person name="Kirkness E.F."/>
            <person name="Loh Y.H."/>
            <person name="Halpern A.L."/>
            <person name="Lee A.P."/>
            <person name="Johnson J."/>
            <person name="Dandona N."/>
            <person name="Viswanathan L.D."/>
            <person name="Tay A."/>
            <person name="Venter J.C."/>
            <person name="Strausberg R.L."/>
            <person name="Brenner S."/>
        </authorList>
    </citation>
    <scope>NUCLEOTIDE SEQUENCE [LARGE SCALE GENOMIC DNA]</scope>
</reference>
<dbReference type="GO" id="GO:0046872">
    <property type="term" value="F:metal ion binding"/>
    <property type="evidence" value="ECO:0007669"/>
    <property type="project" value="UniProtKB-KW"/>
</dbReference>
<dbReference type="AlphaFoldDB" id="A0A4W3JUL9"/>
<name>A0A4W3JUL9_CALMI</name>
<keyword evidence="7" id="KW-0029">Amino-acid transport</keyword>
<keyword evidence="4" id="KW-0597">Phosphoprotein</keyword>
<accession>A0A4W3JUL9</accession>
<comment type="subcellular location">
    <subcellularLocation>
        <location evidence="1">Cell membrane</location>
        <topology evidence="1">Multi-pass membrane protein</topology>
    </subcellularLocation>
    <subcellularLocation>
        <location evidence="11">Membrane</location>
        <topology evidence="11">Multi-pass membrane protein</topology>
    </subcellularLocation>
</comment>
<evidence type="ECO:0000256" key="9">
    <source>
        <dbReference type="ARBA" id="ARBA00023053"/>
    </source>
</evidence>
<dbReference type="GO" id="GO:0005313">
    <property type="term" value="F:L-glutamate transmembrane transporter activity"/>
    <property type="evidence" value="ECO:0007669"/>
    <property type="project" value="TreeGrafter"/>
</dbReference>
<reference evidence="12" key="4">
    <citation type="submission" date="2025-08" db="UniProtKB">
        <authorList>
            <consortium name="Ensembl"/>
        </authorList>
    </citation>
    <scope>IDENTIFICATION</scope>
</reference>
<evidence type="ECO:0000256" key="2">
    <source>
        <dbReference type="ARBA" id="ARBA00022448"/>
    </source>
</evidence>
<keyword evidence="6" id="KW-0479">Metal-binding</keyword>
<proteinExistence type="inferred from homology"/>
<evidence type="ECO:0000256" key="11">
    <source>
        <dbReference type="RuleBase" id="RU361216"/>
    </source>
</evidence>
<evidence type="ECO:0000256" key="10">
    <source>
        <dbReference type="ARBA" id="ARBA00023136"/>
    </source>
</evidence>
<dbReference type="GO" id="GO:0033229">
    <property type="term" value="F:cysteine transmembrane transporter activity"/>
    <property type="evidence" value="ECO:0007669"/>
    <property type="project" value="TreeGrafter"/>
</dbReference>